<dbReference type="Pfam" id="PF13517">
    <property type="entry name" value="FG-GAP_3"/>
    <property type="match status" value="3"/>
</dbReference>
<protein>
    <submittedName>
        <fullName evidence="3">FG-GAP repeat protein</fullName>
    </submittedName>
</protein>
<name>A0A518CJ23_9PLAN</name>
<dbReference type="PANTHER" id="PTHR46580">
    <property type="entry name" value="SENSOR KINASE-RELATED"/>
    <property type="match status" value="1"/>
</dbReference>
<keyword evidence="1 2" id="KW-0732">Signal</keyword>
<dbReference type="Proteomes" id="UP000317178">
    <property type="component" value="Chromosome"/>
</dbReference>
<keyword evidence="4" id="KW-1185">Reference proteome</keyword>
<organism evidence="3 4">
    <name type="scientific">Polystyrenella longa</name>
    <dbReference type="NCBI Taxonomy" id="2528007"/>
    <lineage>
        <taxon>Bacteria</taxon>
        <taxon>Pseudomonadati</taxon>
        <taxon>Planctomycetota</taxon>
        <taxon>Planctomycetia</taxon>
        <taxon>Planctomycetales</taxon>
        <taxon>Planctomycetaceae</taxon>
        <taxon>Polystyrenella</taxon>
    </lineage>
</organism>
<sequence precursor="true">MVFRTVVIVSLLLVSLSTTPLRSLAAEEPSLAQYYGFGPVELIKLERRSRNLLSGDLNSDGRSDLIVVDNSHSRLDLLIQKDVGNATDDSEELDVNEVANSTRFEHEKLAVEKEVLSLILGDFNHDERTDIAYLASPDTLMIHLQSEKADWNETRKFRLPDLESIPWTLAAGDLNQDNMDDLVVLGKNATFVYYQEPEKGLVSPLEIMNTSEKLSIAQIADVNGDGLNDLCYSAGNDRTRFLAARLQDSTGKLGPELQFDLQRPRAITVSNIDGEPGKEIVSIDSQSGRIKVLKLETEPVEPDEGGTHLANRLIQFGFGALASGSDRELAVGDLNGDGLQDVLVTDPAAARIFAFEQNENHQLSLGESFPSLMAISQLRMFDINQDGSDEVLVLSNEEKTLGISEFIDGRLSFPQTLPLPLKEAPHVIDILESSDGSAPTVVYLSGTSPKQELHSFQLKRTDSGFEMIESRLIQEVELAKATPEKMTHCDANADGIPDLLIFHGRGRPPKLLVGIAEGKYKEIPDYPGIGLTASAPGKLFIPSDKGYPLYDAQSKFARSLVLEENGRWQVENQFNANEANARIEGVASLDLDQDDDPEVVLIDGGVDKLRIMQKNENGNYRLWKEVELGGFSYIRNTIADLNGDNLPDLILLGKSSFAVLFANARYPDIKELATFESDLKSSYFSDVLCGDVNNDGHVDVIGIDTRSQRIEILDYNPPKGLRTTLNFHVFEEKGFQRGDDSRGSDPREGLVVDVTGDGLPDVVLLSHDRILVYPQEAPPKAAVTTSDQ</sequence>
<dbReference type="InterPro" id="IPR028994">
    <property type="entry name" value="Integrin_alpha_N"/>
</dbReference>
<dbReference type="EMBL" id="CP036281">
    <property type="protein sequence ID" value="QDU79233.1"/>
    <property type="molecule type" value="Genomic_DNA"/>
</dbReference>
<proteinExistence type="predicted"/>
<accession>A0A518CJ23</accession>
<feature type="signal peptide" evidence="2">
    <location>
        <begin position="1"/>
        <end position="25"/>
    </location>
</feature>
<dbReference type="Gene3D" id="2.130.10.130">
    <property type="entry name" value="Integrin alpha, N-terminal"/>
    <property type="match status" value="3"/>
</dbReference>
<dbReference type="PANTHER" id="PTHR46580:SF4">
    <property type="entry name" value="ATP_GTP-BINDING PROTEIN"/>
    <property type="match status" value="1"/>
</dbReference>
<gene>
    <name evidence="3" type="ORF">Pla110_09390</name>
</gene>
<evidence type="ECO:0000313" key="3">
    <source>
        <dbReference type="EMBL" id="QDU79233.1"/>
    </source>
</evidence>
<dbReference type="InterPro" id="IPR013517">
    <property type="entry name" value="FG-GAP"/>
</dbReference>
<reference evidence="3 4" key="1">
    <citation type="submission" date="2019-02" db="EMBL/GenBank/DDBJ databases">
        <title>Deep-cultivation of Planctomycetes and their phenomic and genomic characterization uncovers novel biology.</title>
        <authorList>
            <person name="Wiegand S."/>
            <person name="Jogler M."/>
            <person name="Boedeker C."/>
            <person name="Pinto D."/>
            <person name="Vollmers J."/>
            <person name="Rivas-Marin E."/>
            <person name="Kohn T."/>
            <person name="Peeters S.H."/>
            <person name="Heuer A."/>
            <person name="Rast P."/>
            <person name="Oberbeckmann S."/>
            <person name="Bunk B."/>
            <person name="Jeske O."/>
            <person name="Meyerdierks A."/>
            <person name="Storesund J.E."/>
            <person name="Kallscheuer N."/>
            <person name="Luecker S."/>
            <person name="Lage O.M."/>
            <person name="Pohl T."/>
            <person name="Merkel B.J."/>
            <person name="Hornburger P."/>
            <person name="Mueller R.-W."/>
            <person name="Bruemmer F."/>
            <person name="Labrenz M."/>
            <person name="Spormann A.M."/>
            <person name="Op den Camp H."/>
            <person name="Overmann J."/>
            <person name="Amann R."/>
            <person name="Jetten M.S.M."/>
            <person name="Mascher T."/>
            <person name="Medema M.H."/>
            <person name="Devos D.P."/>
            <person name="Kaster A.-K."/>
            <person name="Ovreas L."/>
            <person name="Rohde M."/>
            <person name="Galperin M.Y."/>
            <person name="Jogler C."/>
        </authorList>
    </citation>
    <scope>NUCLEOTIDE SEQUENCE [LARGE SCALE GENOMIC DNA]</scope>
    <source>
        <strain evidence="3 4">Pla110</strain>
    </source>
</reference>
<dbReference type="AlphaFoldDB" id="A0A518CJ23"/>
<feature type="chain" id="PRO_5022037855" evidence="2">
    <location>
        <begin position="26"/>
        <end position="788"/>
    </location>
</feature>
<dbReference type="SUPFAM" id="SSF69318">
    <property type="entry name" value="Integrin alpha N-terminal domain"/>
    <property type="match status" value="2"/>
</dbReference>
<dbReference type="RefSeq" id="WP_144993673.1">
    <property type="nucleotide sequence ID" value="NZ_CP036281.1"/>
</dbReference>
<evidence type="ECO:0000256" key="1">
    <source>
        <dbReference type="ARBA" id="ARBA00022729"/>
    </source>
</evidence>
<dbReference type="OrthoDB" id="221146at2"/>
<dbReference type="KEGG" id="plon:Pla110_09390"/>
<evidence type="ECO:0000313" key="4">
    <source>
        <dbReference type="Proteomes" id="UP000317178"/>
    </source>
</evidence>
<evidence type="ECO:0000256" key="2">
    <source>
        <dbReference type="SAM" id="SignalP"/>
    </source>
</evidence>